<dbReference type="Gene3D" id="3.40.50.880">
    <property type="match status" value="1"/>
</dbReference>
<name>A0ABT9WT13_9BACI</name>
<dbReference type="PRINTS" id="PR00099">
    <property type="entry name" value="CPSGATASE"/>
</dbReference>
<dbReference type="RefSeq" id="WP_307229588.1">
    <property type="nucleotide sequence ID" value="NZ_JAUSTT010000012.1"/>
</dbReference>
<dbReference type="Gene3D" id="3.50.30.20">
    <property type="entry name" value="Carbamoyl-phosphate synthase small subunit, N-terminal domain"/>
    <property type="match status" value="1"/>
</dbReference>
<dbReference type="Pfam" id="PF00988">
    <property type="entry name" value="CPSase_sm_chain"/>
    <property type="match status" value="1"/>
</dbReference>
<dbReference type="PANTHER" id="PTHR43418">
    <property type="entry name" value="MULTIFUNCTIONAL TRYPTOPHAN BIOSYNTHESIS PROTEIN-RELATED"/>
    <property type="match status" value="1"/>
</dbReference>
<sequence>MQGHLKLANGEVFSGKWCGKPKNIIGELVFFTEMTRFQEVLTDPLLSGKIVVLTHPEIGICGIDEESFEKSTIYAAGVIVQRISTQSFHHEIKRTFTDFLAKHHVPLLTNVDTRAIVKKIRKLGEMAAILSMEHETVQLENNQNQAVEKLLTQKPVSFYNGKKQFVLINFGYHDALLAAFKQYDCQVAVVPHFTSFAEIQSYLPDGIILSGGPGHPEAYAKFYPQLKKLATTYPTIGFGLGHQIIALFFGAKLEKLACGHRSFQQPVLDTTTNKVYFTRQNHQFFISEKSIENSDFHVTVRHVQDGTIEGLHHKHYPISTYQFHLDCYKATNEWMLQPFLQQVKANKGEVVYA</sequence>
<evidence type="ECO:0000256" key="5">
    <source>
        <dbReference type="ARBA" id="ARBA00048816"/>
    </source>
</evidence>
<comment type="pathway">
    <text evidence="1">Amino-acid biosynthesis; L-arginine biosynthesis; carbamoyl phosphate from bicarbonate: step 1/1.</text>
</comment>
<gene>
    <name evidence="7" type="ORF">J2S08_002285</name>
</gene>
<feature type="domain" description="Carbamoyl-phosphate synthase small subunit N-terminal" evidence="6">
    <location>
        <begin position="1"/>
        <end position="131"/>
    </location>
</feature>
<dbReference type="InterPro" id="IPR036480">
    <property type="entry name" value="CarbP_synth_ssu_N_sf"/>
</dbReference>
<keyword evidence="8" id="KW-1185">Reference proteome</keyword>
<comment type="similarity">
    <text evidence="2">Belongs to the CarA family.</text>
</comment>
<evidence type="ECO:0000256" key="1">
    <source>
        <dbReference type="ARBA" id="ARBA00005077"/>
    </source>
</evidence>
<dbReference type="GO" id="GO:0004088">
    <property type="term" value="F:carbamoyl-phosphate synthase (glutamine-hydrolyzing) activity"/>
    <property type="evidence" value="ECO:0007669"/>
    <property type="project" value="UniProtKB-EC"/>
</dbReference>
<accession>A0ABT9WT13</accession>
<protein>
    <recommendedName>
        <fullName evidence="3">carbamoyl-phosphate synthase (glutamine-hydrolyzing)</fullName>
        <ecNumber evidence="3">6.3.5.5</ecNumber>
    </recommendedName>
</protein>
<dbReference type="SUPFAM" id="SSF52317">
    <property type="entry name" value="Class I glutamine amidotransferase-like"/>
    <property type="match status" value="1"/>
</dbReference>
<keyword evidence="4" id="KW-0315">Glutamine amidotransferase</keyword>
<evidence type="ECO:0000313" key="7">
    <source>
        <dbReference type="EMBL" id="MDQ0176441.1"/>
    </source>
</evidence>
<evidence type="ECO:0000256" key="2">
    <source>
        <dbReference type="ARBA" id="ARBA00007800"/>
    </source>
</evidence>
<organism evidence="7 8">
    <name type="scientific">Bacillus chungangensis</name>
    <dbReference type="NCBI Taxonomy" id="587633"/>
    <lineage>
        <taxon>Bacteria</taxon>
        <taxon>Bacillati</taxon>
        <taxon>Bacillota</taxon>
        <taxon>Bacilli</taxon>
        <taxon>Bacillales</taxon>
        <taxon>Bacillaceae</taxon>
        <taxon>Bacillus</taxon>
    </lineage>
</organism>
<dbReference type="Proteomes" id="UP001223586">
    <property type="component" value="Unassembled WGS sequence"/>
</dbReference>
<evidence type="ECO:0000256" key="3">
    <source>
        <dbReference type="ARBA" id="ARBA00012738"/>
    </source>
</evidence>
<evidence type="ECO:0000256" key="4">
    <source>
        <dbReference type="ARBA" id="ARBA00022962"/>
    </source>
</evidence>
<evidence type="ECO:0000313" key="8">
    <source>
        <dbReference type="Proteomes" id="UP001223586"/>
    </source>
</evidence>
<dbReference type="PROSITE" id="PS51273">
    <property type="entry name" value="GATASE_TYPE_1"/>
    <property type="match status" value="1"/>
</dbReference>
<reference evidence="7 8" key="1">
    <citation type="submission" date="2023-07" db="EMBL/GenBank/DDBJ databases">
        <title>Genomic Encyclopedia of Type Strains, Phase IV (KMG-IV): sequencing the most valuable type-strain genomes for metagenomic binning, comparative biology and taxonomic classification.</title>
        <authorList>
            <person name="Goeker M."/>
        </authorList>
    </citation>
    <scope>NUCLEOTIDE SEQUENCE [LARGE SCALE GENOMIC DNA]</scope>
    <source>
        <strain evidence="7 8">DSM 23837</strain>
    </source>
</reference>
<dbReference type="SUPFAM" id="SSF52021">
    <property type="entry name" value="Carbamoyl phosphate synthetase, small subunit N-terminal domain"/>
    <property type="match status" value="1"/>
</dbReference>
<keyword evidence="7" id="KW-0436">Ligase</keyword>
<dbReference type="InterPro" id="IPR029062">
    <property type="entry name" value="Class_I_gatase-like"/>
</dbReference>
<dbReference type="Pfam" id="PF00117">
    <property type="entry name" value="GATase"/>
    <property type="match status" value="1"/>
</dbReference>
<dbReference type="InterPro" id="IPR002474">
    <property type="entry name" value="CarbamoylP_synth_ssu_N"/>
</dbReference>
<proteinExistence type="inferred from homology"/>
<dbReference type="SMART" id="SM01097">
    <property type="entry name" value="CPSase_sm_chain"/>
    <property type="match status" value="1"/>
</dbReference>
<evidence type="ECO:0000259" key="6">
    <source>
        <dbReference type="SMART" id="SM01097"/>
    </source>
</evidence>
<dbReference type="EMBL" id="JAUSTT010000012">
    <property type="protein sequence ID" value="MDQ0176441.1"/>
    <property type="molecule type" value="Genomic_DNA"/>
</dbReference>
<comment type="catalytic activity">
    <reaction evidence="5">
        <text>hydrogencarbonate + L-glutamine + 2 ATP + H2O = carbamoyl phosphate + L-glutamate + 2 ADP + phosphate + 2 H(+)</text>
        <dbReference type="Rhea" id="RHEA:18633"/>
        <dbReference type="ChEBI" id="CHEBI:15377"/>
        <dbReference type="ChEBI" id="CHEBI:15378"/>
        <dbReference type="ChEBI" id="CHEBI:17544"/>
        <dbReference type="ChEBI" id="CHEBI:29985"/>
        <dbReference type="ChEBI" id="CHEBI:30616"/>
        <dbReference type="ChEBI" id="CHEBI:43474"/>
        <dbReference type="ChEBI" id="CHEBI:58228"/>
        <dbReference type="ChEBI" id="CHEBI:58359"/>
        <dbReference type="ChEBI" id="CHEBI:456216"/>
        <dbReference type="EC" id="6.3.5.5"/>
    </reaction>
</comment>
<dbReference type="NCBIfam" id="NF009475">
    <property type="entry name" value="PRK12838.1"/>
    <property type="match status" value="1"/>
</dbReference>
<dbReference type="InterPro" id="IPR050472">
    <property type="entry name" value="Anth_synth/Amidotransfase"/>
</dbReference>
<comment type="caution">
    <text evidence="7">The sequence shown here is derived from an EMBL/GenBank/DDBJ whole genome shotgun (WGS) entry which is preliminary data.</text>
</comment>
<dbReference type="InterPro" id="IPR017926">
    <property type="entry name" value="GATASE"/>
</dbReference>
<dbReference type="PANTHER" id="PTHR43418:SF7">
    <property type="entry name" value="CARBAMOYL-PHOSPHATE SYNTHASE SMALL CHAIN"/>
    <property type="match status" value="1"/>
</dbReference>
<dbReference type="EC" id="6.3.5.5" evidence="3"/>